<dbReference type="InterPro" id="IPR013087">
    <property type="entry name" value="Znf_C2H2_type"/>
</dbReference>
<evidence type="ECO:0000256" key="2">
    <source>
        <dbReference type="ARBA" id="ARBA00022737"/>
    </source>
</evidence>
<evidence type="ECO:0000256" key="1">
    <source>
        <dbReference type="ARBA" id="ARBA00022723"/>
    </source>
</evidence>
<evidence type="ECO:0000313" key="10">
    <source>
        <dbReference type="Proteomes" id="UP000499080"/>
    </source>
</evidence>
<dbReference type="SUPFAM" id="SSF57667">
    <property type="entry name" value="beta-beta-alpha zinc fingers"/>
    <property type="match status" value="1"/>
</dbReference>
<dbReference type="EMBL" id="BGPR01041562">
    <property type="protein sequence ID" value="GBO17843.1"/>
    <property type="molecule type" value="Genomic_DNA"/>
</dbReference>
<keyword evidence="4" id="KW-0862">Zinc</keyword>
<dbReference type="Proteomes" id="UP000499080">
    <property type="component" value="Unassembled WGS sequence"/>
</dbReference>
<protein>
    <recommendedName>
        <fullName evidence="8">C2H2-type domain-containing protein</fullName>
    </recommendedName>
</protein>
<dbReference type="GO" id="GO:0008270">
    <property type="term" value="F:zinc ion binding"/>
    <property type="evidence" value="ECO:0007669"/>
    <property type="project" value="UniProtKB-KW"/>
</dbReference>
<keyword evidence="10" id="KW-1185">Reference proteome</keyword>
<proteinExistence type="predicted"/>
<name>A0A4Y2UY55_ARAVE</name>
<evidence type="ECO:0000256" key="6">
    <source>
        <dbReference type="PROSITE-ProRule" id="PRU00042"/>
    </source>
</evidence>
<evidence type="ECO:0000256" key="3">
    <source>
        <dbReference type="ARBA" id="ARBA00022771"/>
    </source>
</evidence>
<dbReference type="GO" id="GO:0000981">
    <property type="term" value="F:DNA-binding transcription factor activity, RNA polymerase II-specific"/>
    <property type="evidence" value="ECO:0007669"/>
    <property type="project" value="TreeGrafter"/>
</dbReference>
<accession>A0A4Y2UY55</accession>
<keyword evidence="2" id="KW-0677">Repeat</keyword>
<gene>
    <name evidence="9" type="ORF">AVEN_103513_1</name>
</gene>
<dbReference type="GO" id="GO:0000978">
    <property type="term" value="F:RNA polymerase II cis-regulatory region sequence-specific DNA binding"/>
    <property type="evidence" value="ECO:0007669"/>
    <property type="project" value="TreeGrafter"/>
</dbReference>
<evidence type="ECO:0000256" key="5">
    <source>
        <dbReference type="ARBA" id="ARBA00023242"/>
    </source>
</evidence>
<reference evidence="9 10" key="1">
    <citation type="journal article" date="2019" name="Sci. Rep.">
        <title>Orb-weaving spider Araneus ventricosus genome elucidates the spidroin gene catalogue.</title>
        <authorList>
            <person name="Kono N."/>
            <person name="Nakamura H."/>
            <person name="Ohtoshi R."/>
            <person name="Moran D.A.P."/>
            <person name="Shinohara A."/>
            <person name="Yoshida Y."/>
            <person name="Fujiwara M."/>
            <person name="Mori M."/>
            <person name="Tomita M."/>
            <person name="Arakawa K."/>
        </authorList>
    </citation>
    <scope>NUCLEOTIDE SEQUENCE [LARGE SCALE GENOMIC DNA]</scope>
</reference>
<evidence type="ECO:0000313" key="9">
    <source>
        <dbReference type="EMBL" id="GBO17843.1"/>
    </source>
</evidence>
<evidence type="ECO:0000256" key="7">
    <source>
        <dbReference type="SAM" id="MobiDB-lite"/>
    </source>
</evidence>
<dbReference type="PROSITE" id="PS00028">
    <property type="entry name" value="ZINC_FINGER_C2H2_1"/>
    <property type="match status" value="1"/>
</dbReference>
<feature type="domain" description="C2H2-type" evidence="8">
    <location>
        <begin position="304"/>
        <end position="331"/>
    </location>
</feature>
<keyword evidence="1" id="KW-0479">Metal-binding</keyword>
<keyword evidence="5" id="KW-0539">Nucleus</keyword>
<comment type="caution">
    <text evidence="9">The sequence shown here is derived from an EMBL/GenBank/DDBJ whole genome shotgun (WGS) entry which is preliminary data.</text>
</comment>
<organism evidence="9 10">
    <name type="scientific">Araneus ventricosus</name>
    <name type="common">Orbweaver spider</name>
    <name type="synonym">Epeira ventricosa</name>
    <dbReference type="NCBI Taxonomy" id="182803"/>
    <lineage>
        <taxon>Eukaryota</taxon>
        <taxon>Metazoa</taxon>
        <taxon>Ecdysozoa</taxon>
        <taxon>Arthropoda</taxon>
        <taxon>Chelicerata</taxon>
        <taxon>Arachnida</taxon>
        <taxon>Araneae</taxon>
        <taxon>Araneomorphae</taxon>
        <taxon>Entelegynae</taxon>
        <taxon>Araneoidea</taxon>
        <taxon>Araneidae</taxon>
        <taxon>Araneus</taxon>
    </lineage>
</organism>
<dbReference type="PANTHER" id="PTHR23235:SF142">
    <property type="entry name" value="ZINC FINGER PROTEIN 384"/>
    <property type="match status" value="1"/>
</dbReference>
<dbReference type="PROSITE" id="PS50157">
    <property type="entry name" value="ZINC_FINGER_C2H2_2"/>
    <property type="match status" value="1"/>
</dbReference>
<evidence type="ECO:0000259" key="8">
    <source>
        <dbReference type="PROSITE" id="PS50157"/>
    </source>
</evidence>
<dbReference type="Gene3D" id="3.30.160.60">
    <property type="entry name" value="Classic Zinc Finger"/>
    <property type="match status" value="2"/>
</dbReference>
<dbReference type="AlphaFoldDB" id="A0A4Y2UY55"/>
<feature type="compositionally biased region" description="Basic and acidic residues" evidence="7">
    <location>
        <begin position="133"/>
        <end position="143"/>
    </location>
</feature>
<dbReference type="PANTHER" id="PTHR23235">
    <property type="entry name" value="KRUEPPEL-LIKE TRANSCRIPTION FACTOR"/>
    <property type="match status" value="1"/>
</dbReference>
<sequence length="350" mass="39111">MISIFCLRCSQISTSVEGLRCFHCDNDESRTAVTENIHPPVPEPGNVSPGYYVPAADASTQTIEEDFMLLEPTRGASTQTTDNDLNLLAQIVGCHGHENCIIKDCCSNGKTSQDFGQVATAKKNPLPANPNRNQDDSDNKSYDIDKSAMVGTLLEAADEPHLASQRRTYLNEQSSIDEYENEPESDGVLRMQGTMEPTEHVNNVGKLDFAGSILFHFENPTLNYFPDSSVNVEGQEKGNNPPVLSSLCQRNPQENLVTAKTVAEENARTSYGMKKRNCGKCRRYFLKESTFYAHVQNNCDPNPFKCDKCDAKFPLLCNLTQHQQLHTGEKPFKCSQCDYACRRVWILIHI</sequence>
<evidence type="ECO:0000256" key="4">
    <source>
        <dbReference type="ARBA" id="ARBA00022833"/>
    </source>
</evidence>
<keyword evidence="3 6" id="KW-0863">Zinc-finger</keyword>
<dbReference type="InterPro" id="IPR036236">
    <property type="entry name" value="Znf_C2H2_sf"/>
</dbReference>
<feature type="region of interest" description="Disordered" evidence="7">
    <location>
        <begin position="121"/>
        <end position="143"/>
    </location>
</feature>